<name>A0A1H7YKK4_9FLAO</name>
<dbReference type="SUPFAM" id="SSF46689">
    <property type="entry name" value="Homeodomain-like"/>
    <property type="match status" value="1"/>
</dbReference>
<dbReference type="Proteomes" id="UP000199450">
    <property type="component" value="Unassembled WGS sequence"/>
</dbReference>
<dbReference type="PROSITE" id="PS50977">
    <property type="entry name" value="HTH_TETR_2"/>
    <property type="match status" value="1"/>
</dbReference>
<evidence type="ECO:0000313" key="4">
    <source>
        <dbReference type="EMBL" id="SEM45659.1"/>
    </source>
</evidence>
<sequence length="195" mass="22533">MSTKEHILKRAEELFFRKGYHSTTIRDIATEASVNCSMINYYFLSKENLYVSIFGQLHACLEAIPVIAENGHSFSDGVKTFIDQTINVAYLHPKLVYLFMIEQLQASTMKIGDIVNSIQKKHFEYFCSLFKSYNKNNTSIPVSRLETTYFAIFGLVKEFVRVEKINSEAGKNKGRKFELKKLKDYTEKIISLNQL</sequence>
<protein>
    <submittedName>
        <fullName evidence="4">Regulatory protein, tetR family</fullName>
    </submittedName>
</protein>
<proteinExistence type="predicted"/>
<keyword evidence="5" id="KW-1185">Reference proteome</keyword>
<dbReference type="PANTHER" id="PTHR43479:SF11">
    <property type="entry name" value="ACREF_ENVCD OPERON REPRESSOR-RELATED"/>
    <property type="match status" value="1"/>
</dbReference>
<dbReference type="InterPro" id="IPR009057">
    <property type="entry name" value="Homeodomain-like_sf"/>
</dbReference>
<dbReference type="OrthoDB" id="9789566at2"/>
<feature type="DNA-binding region" description="H-T-H motif" evidence="2">
    <location>
        <begin position="24"/>
        <end position="43"/>
    </location>
</feature>
<dbReference type="InterPro" id="IPR050624">
    <property type="entry name" value="HTH-type_Tx_Regulator"/>
</dbReference>
<dbReference type="Pfam" id="PF00440">
    <property type="entry name" value="TetR_N"/>
    <property type="match status" value="1"/>
</dbReference>
<feature type="domain" description="HTH tetR-type" evidence="3">
    <location>
        <begin position="1"/>
        <end position="61"/>
    </location>
</feature>
<keyword evidence="1 2" id="KW-0238">DNA-binding</keyword>
<dbReference type="PRINTS" id="PR00455">
    <property type="entry name" value="HTHTETR"/>
</dbReference>
<dbReference type="PANTHER" id="PTHR43479">
    <property type="entry name" value="ACREF/ENVCD OPERON REPRESSOR-RELATED"/>
    <property type="match status" value="1"/>
</dbReference>
<accession>A0A1H7YKK4</accession>
<dbReference type="InterPro" id="IPR001647">
    <property type="entry name" value="HTH_TetR"/>
</dbReference>
<gene>
    <name evidence="4" type="ORF">SAMN05421856_103340</name>
</gene>
<dbReference type="EMBL" id="FOBV01000003">
    <property type="protein sequence ID" value="SEM45659.1"/>
    <property type="molecule type" value="Genomic_DNA"/>
</dbReference>
<evidence type="ECO:0000259" key="3">
    <source>
        <dbReference type="PROSITE" id="PS50977"/>
    </source>
</evidence>
<organism evidence="4 5">
    <name type="scientific">Chryseobacterium taichungense</name>
    <dbReference type="NCBI Taxonomy" id="295069"/>
    <lineage>
        <taxon>Bacteria</taxon>
        <taxon>Pseudomonadati</taxon>
        <taxon>Bacteroidota</taxon>
        <taxon>Flavobacteriia</taxon>
        <taxon>Flavobacteriales</taxon>
        <taxon>Weeksellaceae</taxon>
        <taxon>Chryseobacterium group</taxon>
        <taxon>Chryseobacterium</taxon>
    </lineage>
</organism>
<evidence type="ECO:0000313" key="5">
    <source>
        <dbReference type="Proteomes" id="UP000199450"/>
    </source>
</evidence>
<evidence type="ECO:0000256" key="2">
    <source>
        <dbReference type="PROSITE-ProRule" id="PRU00335"/>
    </source>
</evidence>
<dbReference type="Gene3D" id="1.10.357.10">
    <property type="entry name" value="Tetracycline Repressor, domain 2"/>
    <property type="match status" value="1"/>
</dbReference>
<dbReference type="GO" id="GO:0003677">
    <property type="term" value="F:DNA binding"/>
    <property type="evidence" value="ECO:0007669"/>
    <property type="project" value="UniProtKB-UniRule"/>
</dbReference>
<dbReference type="AlphaFoldDB" id="A0A1H7YKK4"/>
<reference evidence="5" key="1">
    <citation type="submission" date="2016-10" db="EMBL/GenBank/DDBJ databases">
        <authorList>
            <person name="Varghese N."/>
            <person name="Submissions S."/>
        </authorList>
    </citation>
    <scope>NUCLEOTIDE SEQUENCE [LARGE SCALE GENOMIC DNA]</scope>
    <source>
        <strain evidence="5">DSM 17453</strain>
    </source>
</reference>
<evidence type="ECO:0000256" key="1">
    <source>
        <dbReference type="ARBA" id="ARBA00023125"/>
    </source>
</evidence>
<dbReference type="RefSeq" id="WP_089999550.1">
    <property type="nucleotide sequence ID" value="NZ_FOBV01000003.1"/>
</dbReference>